<sequence>MEQLPPAYIVSTKKQARHTPELYYSIAVSDDTLYNYAIKHDLIPNLGFVNAAARRYCGMLRAVRQLKELSVISPSEFDSPTMSVHPFIRRFVDVYELDAEGNRITTCEGYKLTARCDLKQHQSRATRYKGCEPFGQPPPDYLVYPNKPHGALPQVH</sequence>
<evidence type="ECO:0000313" key="1">
    <source>
        <dbReference type="EMBL" id="TFY79355.1"/>
    </source>
</evidence>
<name>A0A4Y9ZXP7_9AGAM</name>
<protein>
    <submittedName>
        <fullName evidence="1">Uncharacterized protein</fullName>
    </submittedName>
</protein>
<organism evidence="1 2">
    <name type="scientific">Hericium alpestre</name>
    <dbReference type="NCBI Taxonomy" id="135208"/>
    <lineage>
        <taxon>Eukaryota</taxon>
        <taxon>Fungi</taxon>
        <taxon>Dikarya</taxon>
        <taxon>Basidiomycota</taxon>
        <taxon>Agaricomycotina</taxon>
        <taxon>Agaricomycetes</taxon>
        <taxon>Russulales</taxon>
        <taxon>Hericiaceae</taxon>
        <taxon>Hericium</taxon>
    </lineage>
</organism>
<dbReference type="EMBL" id="SFCI01000516">
    <property type="protein sequence ID" value="TFY79355.1"/>
    <property type="molecule type" value="Genomic_DNA"/>
</dbReference>
<dbReference type="AlphaFoldDB" id="A0A4Y9ZXP7"/>
<dbReference type="Proteomes" id="UP000298061">
    <property type="component" value="Unassembled WGS sequence"/>
</dbReference>
<keyword evidence="2" id="KW-1185">Reference proteome</keyword>
<comment type="caution">
    <text evidence="1">The sequence shown here is derived from an EMBL/GenBank/DDBJ whole genome shotgun (WGS) entry which is preliminary data.</text>
</comment>
<reference evidence="1 2" key="1">
    <citation type="submission" date="2019-02" db="EMBL/GenBank/DDBJ databases">
        <title>Genome sequencing of the rare red list fungi Hericium alpestre (H. flagellum).</title>
        <authorList>
            <person name="Buettner E."/>
            <person name="Kellner H."/>
        </authorList>
    </citation>
    <scope>NUCLEOTIDE SEQUENCE [LARGE SCALE GENOMIC DNA]</scope>
    <source>
        <strain evidence="1 2">DSM 108284</strain>
    </source>
</reference>
<gene>
    <name evidence="1" type="ORF">EWM64_g4655</name>
</gene>
<accession>A0A4Y9ZXP7</accession>
<evidence type="ECO:0000313" key="2">
    <source>
        <dbReference type="Proteomes" id="UP000298061"/>
    </source>
</evidence>
<proteinExistence type="predicted"/>